<accession>X6LT76</accession>
<dbReference type="AlphaFoldDB" id="X6LT76"/>
<dbReference type="Proteomes" id="UP000023152">
    <property type="component" value="Unassembled WGS sequence"/>
</dbReference>
<evidence type="ECO:0000313" key="2">
    <source>
        <dbReference type="Proteomes" id="UP000023152"/>
    </source>
</evidence>
<proteinExistence type="predicted"/>
<name>X6LT76_RETFI</name>
<reference evidence="1 2" key="1">
    <citation type="journal article" date="2013" name="Curr. Biol.">
        <title>The Genome of the Foraminiferan Reticulomyxa filosa.</title>
        <authorList>
            <person name="Glockner G."/>
            <person name="Hulsmann N."/>
            <person name="Schleicher M."/>
            <person name="Noegel A.A."/>
            <person name="Eichinger L."/>
            <person name="Gallinger C."/>
            <person name="Pawlowski J."/>
            <person name="Sierra R."/>
            <person name="Euteneuer U."/>
            <person name="Pillet L."/>
            <person name="Moustafa A."/>
            <person name="Platzer M."/>
            <person name="Groth M."/>
            <person name="Szafranski K."/>
            <person name="Schliwa M."/>
        </authorList>
    </citation>
    <scope>NUCLEOTIDE SEQUENCE [LARGE SCALE GENOMIC DNA]</scope>
</reference>
<dbReference type="EMBL" id="ASPP01029169">
    <property type="protein sequence ID" value="ETO04586.1"/>
    <property type="molecule type" value="Genomic_DNA"/>
</dbReference>
<keyword evidence="2" id="KW-1185">Reference proteome</keyword>
<sequence length="156" mass="18204">MCGSYNVRECHSYPTIQNQYKYICSYTDYVKLKGRCVMKLADDNDMNVITLISFGGQDENQQKHTLIMKYMSVWGDGSDDIDDKRIEKKKGSSNKWFPFDTIGRDKDYYIGVRAVIGGSNNNLLFITYSPKNIDVFDLKKFKYIFPLLTYLIVSHW</sequence>
<organism evidence="1 2">
    <name type="scientific">Reticulomyxa filosa</name>
    <dbReference type="NCBI Taxonomy" id="46433"/>
    <lineage>
        <taxon>Eukaryota</taxon>
        <taxon>Sar</taxon>
        <taxon>Rhizaria</taxon>
        <taxon>Retaria</taxon>
        <taxon>Foraminifera</taxon>
        <taxon>Monothalamids</taxon>
        <taxon>Reticulomyxidae</taxon>
        <taxon>Reticulomyxa</taxon>
    </lineage>
</organism>
<gene>
    <name evidence="1" type="ORF">RFI_32810</name>
</gene>
<comment type="caution">
    <text evidence="1">The sequence shown here is derived from an EMBL/GenBank/DDBJ whole genome shotgun (WGS) entry which is preliminary data.</text>
</comment>
<evidence type="ECO:0000313" key="1">
    <source>
        <dbReference type="EMBL" id="ETO04586.1"/>
    </source>
</evidence>
<protein>
    <submittedName>
        <fullName evidence="1">Uncharacterized protein</fullName>
    </submittedName>
</protein>